<dbReference type="InterPro" id="IPR002319">
    <property type="entry name" value="Phenylalanyl-tRNA_Synthase"/>
</dbReference>
<sequence>MCNIILNKYYFKYIKLYKEKKKYLLINKYKFMKKKLILLLKNNINNNNKKKIGKLINFFKIKNNKLKKKKNIYKNFKFNKFNLILRKNYNNIGNIHIINIILNKIINIFLKLDYSIYEDYEIKNIWENFLSLNIKKNHIIISDHDTFFVNKNKILRTHITSFYNNFFKKNKKIPIKIISFGKVYRNETLSKKSNKMFYQLDGIYIDKNIKYKYFLNTIFFFLKNIFNNIPFRIRNSYFPFTNLSIEVDVYYNNKWIEILGGGILNSKILKNFNINNNKYKGFAFGIGIERILMIKYNIKDIRLLYNNDIFFLKKFNIF</sequence>
<keyword evidence="4" id="KW-0067">ATP-binding</keyword>
<dbReference type="GO" id="GO:0004826">
    <property type="term" value="F:phenylalanine-tRNA ligase activity"/>
    <property type="evidence" value="ECO:0007669"/>
    <property type="project" value="UniProtKB-EC"/>
</dbReference>
<comment type="catalytic activity">
    <reaction evidence="7">
        <text>tRNA(Phe) + L-phenylalanine + ATP = L-phenylalanyl-tRNA(Phe) + AMP + diphosphate + H(+)</text>
        <dbReference type="Rhea" id="RHEA:19413"/>
        <dbReference type="Rhea" id="RHEA-COMP:9668"/>
        <dbReference type="Rhea" id="RHEA-COMP:9699"/>
        <dbReference type="ChEBI" id="CHEBI:15378"/>
        <dbReference type="ChEBI" id="CHEBI:30616"/>
        <dbReference type="ChEBI" id="CHEBI:33019"/>
        <dbReference type="ChEBI" id="CHEBI:58095"/>
        <dbReference type="ChEBI" id="CHEBI:78442"/>
        <dbReference type="ChEBI" id="CHEBI:78531"/>
        <dbReference type="ChEBI" id="CHEBI:456215"/>
        <dbReference type="EC" id="6.1.1.20"/>
    </reaction>
</comment>
<keyword evidence="3" id="KW-0547">Nucleotide-binding</keyword>
<proteinExistence type="predicted"/>
<dbReference type="Gene3D" id="3.30.930.10">
    <property type="entry name" value="Bira Bifunctional Protein, Domain 2"/>
    <property type="match status" value="1"/>
</dbReference>
<evidence type="ECO:0000256" key="3">
    <source>
        <dbReference type="ARBA" id="ARBA00022741"/>
    </source>
</evidence>
<dbReference type="InterPro" id="IPR045864">
    <property type="entry name" value="aa-tRNA-synth_II/BPL/LPL"/>
</dbReference>
<accession>A0AAU7QSI5</accession>
<evidence type="ECO:0000256" key="5">
    <source>
        <dbReference type="ARBA" id="ARBA00022917"/>
    </source>
</evidence>
<evidence type="ECO:0000256" key="7">
    <source>
        <dbReference type="ARBA" id="ARBA00049255"/>
    </source>
</evidence>
<dbReference type="PROSITE" id="PS50862">
    <property type="entry name" value="AA_TRNA_LIGASE_II"/>
    <property type="match status" value="1"/>
</dbReference>
<dbReference type="GO" id="GO:0000049">
    <property type="term" value="F:tRNA binding"/>
    <property type="evidence" value="ECO:0007669"/>
    <property type="project" value="InterPro"/>
</dbReference>
<feature type="domain" description="Aminoacyl-transfer RNA synthetases class-II family profile" evidence="8">
    <location>
        <begin position="169"/>
        <end position="294"/>
    </location>
</feature>
<keyword evidence="6" id="KW-0030">Aminoacyl-tRNA synthetase</keyword>
<protein>
    <recommendedName>
        <fullName evidence="1">phenylalanine--tRNA ligase</fullName>
        <ecNumber evidence="1">6.1.1.20</ecNumber>
    </recommendedName>
</protein>
<evidence type="ECO:0000259" key="8">
    <source>
        <dbReference type="PROSITE" id="PS50862"/>
    </source>
</evidence>
<reference evidence="9" key="1">
    <citation type="submission" date="2024-06" db="EMBL/GenBank/DDBJ databases">
        <title>Diversity, functionality, and evolutionary history of bacterial symbionts in false click beetles (Coleoptera, Throscidae).</title>
        <authorList>
            <person name="Wierz J.C."/>
            <person name="Malm H."/>
            <person name="Kaltenpoth M."/>
            <person name="Engl T."/>
        </authorList>
    </citation>
    <scope>NUCLEOTIDE SEQUENCE</scope>
    <source>
        <strain evidence="9">Tcar</strain>
    </source>
</reference>
<dbReference type="GO" id="GO:0006432">
    <property type="term" value="P:phenylalanyl-tRNA aminoacylation"/>
    <property type="evidence" value="ECO:0007669"/>
    <property type="project" value="TreeGrafter"/>
</dbReference>
<dbReference type="PANTHER" id="PTHR11538:SF41">
    <property type="entry name" value="PHENYLALANINE--TRNA LIGASE, MITOCHONDRIAL"/>
    <property type="match status" value="1"/>
</dbReference>
<gene>
    <name evidence="9" type="ORF">ABNO60_00775</name>
</gene>
<evidence type="ECO:0000256" key="6">
    <source>
        <dbReference type="ARBA" id="ARBA00023146"/>
    </source>
</evidence>
<keyword evidence="5" id="KW-0648">Protein biosynthesis</keyword>
<dbReference type="SUPFAM" id="SSF55681">
    <property type="entry name" value="Class II aaRS and biotin synthetases"/>
    <property type="match status" value="1"/>
</dbReference>
<evidence type="ECO:0000256" key="4">
    <source>
        <dbReference type="ARBA" id="ARBA00022840"/>
    </source>
</evidence>
<organism evidence="9">
    <name type="scientific">Candidatus Shikimatogenerans sp. Tcar</name>
    <dbReference type="NCBI Taxonomy" id="3158565"/>
    <lineage>
        <taxon>Bacteria</taxon>
        <taxon>Pseudomonadati</taxon>
        <taxon>Bacteroidota</taxon>
        <taxon>Flavobacteriia</taxon>
        <taxon>Flavobacteriales</taxon>
        <taxon>Candidatus Shikimatogenerans</taxon>
    </lineage>
</organism>
<dbReference type="GO" id="GO:0005737">
    <property type="term" value="C:cytoplasm"/>
    <property type="evidence" value="ECO:0007669"/>
    <property type="project" value="TreeGrafter"/>
</dbReference>
<evidence type="ECO:0000313" key="9">
    <source>
        <dbReference type="EMBL" id="XBT18667.1"/>
    </source>
</evidence>
<name>A0AAU7QSI5_9FLAO</name>
<evidence type="ECO:0000256" key="2">
    <source>
        <dbReference type="ARBA" id="ARBA00022598"/>
    </source>
</evidence>
<dbReference type="EC" id="6.1.1.20" evidence="1"/>
<keyword evidence="2 9" id="KW-0436">Ligase</keyword>
<dbReference type="PANTHER" id="PTHR11538">
    <property type="entry name" value="PHENYLALANYL-TRNA SYNTHETASE"/>
    <property type="match status" value="1"/>
</dbReference>
<dbReference type="Pfam" id="PF01409">
    <property type="entry name" value="tRNA-synt_2d"/>
    <property type="match status" value="1"/>
</dbReference>
<dbReference type="GO" id="GO:0005524">
    <property type="term" value="F:ATP binding"/>
    <property type="evidence" value="ECO:0007669"/>
    <property type="project" value="UniProtKB-KW"/>
</dbReference>
<dbReference type="EMBL" id="CP157896">
    <property type="protein sequence ID" value="XBT18667.1"/>
    <property type="molecule type" value="Genomic_DNA"/>
</dbReference>
<evidence type="ECO:0000256" key="1">
    <source>
        <dbReference type="ARBA" id="ARBA00012814"/>
    </source>
</evidence>
<dbReference type="InterPro" id="IPR006195">
    <property type="entry name" value="aa-tRNA-synth_II"/>
</dbReference>
<dbReference type="AlphaFoldDB" id="A0AAU7QSI5"/>